<organism evidence="1 2">
    <name type="scientific">Hyalomma asiaticum</name>
    <name type="common">Tick</name>
    <dbReference type="NCBI Taxonomy" id="266040"/>
    <lineage>
        <taxon>Eukaryota</taxon>
        <taxon>Metazoa</taxon>
        <taxon>Ecdysozoa</taxon>
        <taxon>Arthropoda</taxon>
        <taxon>Chelicerata</taxon>
        <taxon>Arachnida</taxon>
        <taxon>Acari</taxon>
        <taxon>Parasitiformes</taxon>
        <taxon>Ixodida</taxon>
        <taxon>Ixodoidea</taxon>
        <taxon>Ixodidae</taxon>
        <taxon>Hyalomminae</taxon>
        <taxon>Hyalomma</taxon>
    </lineage>
</organism>
<comment type="caution">
    <text evidence="1">The sequence shown here is derived from an EMBL/GenBank/DDBJ whole genome shotgun (WGS) entry which is preliminary data.</text>
</comment>
<dbReference type="EMBL" id="CM023487">
    <property type="protein sequence ID" value="KAH6925246.1"/>
    <property type="molecule type" value="Genomic_DNA"/>
</dbReference>
<proteinExistence type="predicted"/>
<sequence>MKLYVFLALLGTALAATNFEKQCAPKAVVGLCKAALPRWWFNVETGKCELFYYGGCGGNENRYLTQEKCEETCLNTRENQKSQADDEAYIGIMDQIVPAAVASVCRKPPFPGPCKGSFPRFYYDHSTNTCRPFVYGGCQSNGNNFESPIDCMRFCGTMKPGEPVPYWAQ</sequence>
<dbReference type="Proteomes" id="UP000821845">
    <property type="component" value="Chromosome 7"/>
</dbReference>
<evidence type="ECO:0000313" key="1">
    <source>
        <dbReference type="EMBL" id="KAH6925246.1"/>
    </source>
</evidence>
<accession>A0ACB7RRF3</accession>
<evidence type="ECO:0000313" key="2">
    <source>
        <dbReference type="Proteomes" id="UP000821845"/>
    </source>
</evidence>
<reference evidence="1" key="1">
    <citation type="submission" date="2020-05" db="EMBL/GenBank/DDBJ databases">
        <title>Large-scale comparative analyses of tick genomes elucidate their genetic diversity and vector capacities.</title>
        <authorList>
            <person name="Jia N."/>
            <person name="Wang J."/>
            <person name="Shi W."/>
            <person name="Du L."/>
            <person name="Sun Y."/>
            <person name="Zhan W."/>
            <person name="Jiang J."/>
            <person name="Wang Q."/>
            <person name="Zhang B."/>
            <person name="Ji P."/>
            <person name="Sakyi L.B."/>
            <person name="Cui X."/>
            <person name="Yuan T."/>
            <person name="Jiang B."/>
            <person name="Yang W."/>
            <person name="Lam T.T.-Y."/>
            <person name="Chang Q."/>
            <person name="Ding S."/>
            <person name="Wang X."/>
            <person name="Zhu J."/>
            <person name="Ruan X."/>
            <person name="Zhao L."/>
            <person name="Wei J."/>
            <person name="Que T."/>
            <person name="Du C."/>
            <person name="Cheng J."/>
            <person name="Dai P."/>
            <person name="Han X."/>
            <person name="Huang E."/>
            <person name="Gao Y."/>
            <person name="Liu J."/>
            <person name="Shao H."/>
            <person name="Ye R."/>
            <person name="Li L."/>
            <person name="Wei W."/>
            <person name="Wang X."/>
            <person name="Wang C."/>
            <person name="Yang T."/>
            <person name="Huo Q."/>
            <person name="Li W."/>
            <person name="Guo W."/>
            <person name="Chen H."/>
            <person name="Zhou L."/>
            <person name="Ni X."/>
            <person name="Tian J."/>
            <person name="Zhou Y."/>
            <person name="Sheng Y."/>
            <person name="Liu T."/>
            <person name="Pan Y."/>
            <person name="Xia L."/>
            <person name="Li J."/>
            <person name="Zhao F."/>
            <person name="Cao W."/>
        </authorList>
    </citation>
    <scope>NUCLEOTIDE SEQUENCE</scope>
    <source>
        <strain evidence="1">Hyas-2018</strain>
    </source>
</reference>
<gene>
    <name evidence="1" type="ORF">HPB50_002861</name>
</gene>
<keyword evidence="2" id="KW-1185">Reference proteome</keyword>
<protein>
    <submittedName>
        <fullName evidence="1">Uncharacterized protein</fullName>
    </submittedName>
</protein>
<name>A0ACB7RRF3_HYAAI</name>